<dbReference type="Pfam" id="PF00561">
    <property type="entry name" value="Abhydrolase_1"/>
    <property type="match status" value="1"/>
</dbReference>
<dbReference type="Proteomes" id="UP001201463">
    <property type="component" value="Unassembled WGS sequence"/>
</dbReference>
<dbReference type="SUPFAM" id="SSF53474">
    <property type="entry name" value="alpha/beta-Hydrolases"/>
    <property type="match status" value="1"/>
</dbReference>
<dbReference type="RefSeq" id="WP_233393472.1">
    <property type="nucleotide sequence ID" value="NZ_JAJTWT010000007.1"/>
</dbReference>
<evidence type="ECO:0000313" key="2">
    <source>
        <dbReference type="EMBL" id="MCE4538946.1"/>
    </source>
</evidence>
<dbReference type="InterPro" id="IPR029058">
    <property type="entry name" value="AB_hydrolase_fold"/>
</dbReference>
<name>A0ABS8XDF2_9BURK</name>
<gene>
    <name evidence="2" type="ORF">LXT12_16975</name>
</gene>
<organism evidence="2 3">
    <name type="scientific">Pelomonas caseinilytica</name>
    <dbReference type="NCBI Taxonomy" id="2906763"/>
    <lineage>
        <taxon>Bacteria</taxon>
        <taxon>Pseudomonadati</taxon>
        <taxon>Pseudomonadota</taxon>
        <taxon>Betaproteobacteria</taxon>
        <taxon>Burkholderiales</taxon>
        <taxon>Sphaerotilaceae</taxon>
        <taxon>Roseateles</taxon>
    </lineage>
</organism>
<dbReference type="Gene3D" id="3.40.50.1820">
    <property type="entry name" value="alpha/beta hydrolase"/>
    <property type="match status" value="1"/>
</dbReference>
<dbReference type="GO" id="GO:0016787">
    <property type="term" value="F:hydrolase activity"/>
    <property type="evidence" value="ECO:0007669"/>
    <property type="project" value="UniProtKB-KW"/>
</dbReference>
<protein>
    <submittedName>
        <fullName evidence="2">Alpha/beta hydrolase</fullName>
    </submittedName>
</protein>
<keyword evidence="2" id="KW-0378">Hydrolase</keyword>
<evidence type="ECO:0000259" key="1">
    <source>
        <dbReference type="Pfam" id="PF00561"/>
    </source>
</evidence>
<evidence type="ECO:0000313" key="3">
    <source>
        <dbReference type="Proteomes" id="UP001201463"/>
    </source>
</evidence>
<dbReference type="InterPro" id="IPR000073">
    <property type="entry name" value="AB_hydrolase_1"/>
</dbReference>
<keyword evidence="3" id="KW-1185">Reference proteome</keyword>
<feature type="domain" description="AB hydrolase-1" evidence="1">
    <location>
        <begin position="30"/>
        <end position="145"/>
    </location>
</feature>
<accession>A0ABS8XDF2</accession>
<reference evidence="2 3" key="1">
    <citation type="submission" date="2021-12" db="EMBL/GenBank/DDBJ databases">
        <title>Genome seq of p7.</title>
        <authorList>
            <person name="Seo T."/>
        </authorList>
    </citation>
    <scope>NUCLEOTIDE SEQUENCE [LARGE SCALE GENOMIC DNA]</scope>
    <source>
        <strain evidence="2 3">P7</strain>
    </source>
</reference>
<dbReference type="PANTHER" id="PTHR43689">
    <property type="entry name" value="HYDROLASE"/>
    <property type="match status" value="1"/>
</dbReference>
<sequence length="263" mass="28614">MQVDDHRVRHPLGELFARSWTPPGPAAGAPIVLLHDSLGCVELWRDFPPALAQATGRRVVAYDRLGFGRSQARTDRLAPDFIAEEARRFFPVVLERLGIEGFVAFGHSVGGGMAVNCAAEWSGRCEALVTESAQAFVEDRTVQGLRAARRDFQQPGQLERLARYHGDQAAWVLEAWLGTWLSPAFAGWSLAEALPRVRCPVLALHGADDEYGSARHPEAIGRLAAGPTRIELLPQTGHVPHRERPAEVLGRVAGWLAAAAADS</sequence>
<dbReference type="PRINTS" id="PR00111">
    <property type="entry name" value="ABHYDROLASE"/>
</dbReference>
<comment type="caution">
    <text evidence="2">The sequence shown here is derived from an EMBL/GenBank/DDBJ whole genome shotgun (WGS) entry which is preliminary data.</text>
</comment>
<proteinExistence type="predicted"/>
<dbReference type="PANTHER" id="PTHR43689:SF8">
    <property type="entry name" value="ALPHA_BETA-HYDROLASES SUPERFAMILY PROTEIN"/>
    <property type="match status" value="1"/>
</dbReference>
<dbReference type="EMBL" id="JAJTWT010000007">
    <property type="protein sequence ID" value="MCE4538946.1"/>
    <property type="molecule type" value="Genomic_DNA"/>
</dbReference>